<dbReference type="GO" id="GO:0000381">
    <property type="term" value="P:regulation of alternative mRNA splicing, via spliceosome"/>
    <property type="evidence" value="ECO:0007669"/>
    <property type="project" value="InterPro"/>
</dbReference>
<dbReference type="Pfam" id="PF09745">
    <property type="entry name" value="NSRP1_N"/>
    <property type="match status" value="1"/>
</dbReference>
<sequence length="388" mass="44449">MLFYYLLKATSGKPMFWLTQRLGVGLAAFAFFSGKIHNLFADRLLALSPLAPSTSCQAMTYGSTGSRTREIGEVEKPGEMSKYGLNLRPTKPKKQPPRPSLATPFGFNDDDENDVEREIALQASKKKSLKEVEEQQKKALEEDPSIFDYDGVYDKMKEKVTRPLVQDREERKPKYIQNLIKKAKEREQYREIVYEKKIAKERSQDDHLYADKDKFITEAYRKKLAERERQMELERLRELQEERDDVTKKKDFLLDFYGNLDKNVAYGAKDAQARKLEKRAENRVPETREGVSPGGSNQHQHSNTLDEVQPSLGNSSSPTESSREKIGDQGETFDPLDTKPDPEASVEEKSSDEQPSASQPKPDHHKRTQDALAAAKERFLARKKAKEQ</sequence>
<protein>
    <recommendedName>
        <fullName evidence="5">Nuclear speckle splicing regulatory protein 1 N-terminal domain-containing protein</fullName>
    </recommendedName>
</protein>
<organism evidence="6 7">
    <name type="scientific">Clitoria ternatea</name>
    <name type="common">Butterfly pea</name>
    <dbReference type="NCBI Taxonomy" id="43366"/>
    <lineage>
        <taxon>Eukaryota</taxon>
        <taxon>Viridiplantae</taxon>
        <taxon>Streptophyta</taxon>
        <taxon>Embryophyta</taxon>
        <taxon>Tracheophyta</taxon>
        <taxon>Spermatophyta</taxon>
        <taxon>Magnoliopsida</taxon>
        <taxon>eudicotyledons</taxon>
        <taxon>Gunneridae</taxon>
        <taxon>Pentapetalae</taxon>
        <taxon>rosids</taxon>
        <taxon>fabids</taxon>
        <taxon>Fabales</taxon>
        <taxon>Fabaceae</taxon>
        <taxon>Papilionoideae</taxon>
        <taxon>50 kb inversion clade</taxon>
        <taxon>NPAAA clade</taxon>
        <taxon>indigoferoid/millettioid clade</taxon>
        <taxon>Phaseoleae</taxon>
        <taxon>Clitoria</taxon>
    </lineage>
</organism>
<dbReference type="EMBL" id="JAYKXN010000006">
    <property type="protein sequence ID" value="KAK7280651.1"/>
    <property type="molecule type" value="Genomic_DNA"/>
</dbReference>
<reference evidence="6 7" key="1">
    <citation type="submission" date="2024-01" db="EMBL/GenBank/DDBJ databases">
        <title>The genomes of 5 underutilized Papilionoideae crops provide insights into root nodulation and disease resistance.</title>
        <authorList>
            <person name="Yuan L."/>
        </authorList>
    </citation>
    <scope>NUCLEOTIDE SEQUENCE [LARGE SCALE GENOMIC DNA]</scope>
    <source>
        <strain evidence="6">LY-2023</strain>
        <tissue evidence="6">Leaf</tissue>
    </source>
</reference>
<proteinExistence type="inferred from homology"/>
<dbReference type="Proteomes" id="UP001359559">
    <property type="component" value="Unassembled WGS sequence"/>
</dbReference>
<feature type="compositionally biased region" description="Polar residues" evidence="4">
    <location>
        <begin position="294"/>
        <end position="320"/>
    </location>
</feature>
<name>A0AAN9FT00_CLITE</name>
<feature type="coiled-coil region" evidence="3">
    <location>
        <begin position="222"/>
        <end position="249"/>
    </location>
</feature>
<dbReference type="InterPro" id="IPR018612">
    <property type="entry name" value="NSRP1_N"/>
</dbReference>
<evidence type="ECO:0000256" key="2">
    <source>
        <dbReference type="ARBA" id="ARBA00023054"/>
    </source>
</evidence>
<feature type="compositionally biased region" description="Basic and acidic residues" evidence="4">
    <location>
        <begin position="375"/>
        <end position="388"/>
    </location>
</feature>
<evidence type="ECO:0000313" key="7">
    <source>
        <dbReference type="Proteomes" id="UP001359559"/>
    </source>
</evidence>
<feature type="compositionally biased region" description="Basic and acidic residues" evidence="4">
    <location>
        <begin position="336"/>
        <end position="352"/>
    </location>
</feature>
<keyword evidence="2 3" id="KW-0175">Coiled coil</keyword>
<evidence type="ECO:0000256" key="1">
    <source>
        <dbReference type="ARBA" id="ARBA00010126"/>
    </source>
</evidence>
<accession>A0AAN9FT00</accession>
<gene>
    <name evidence="6" type="ORF">RJT34_25717</name>
</gene>
<comment type="similarity">
    <text evidence="1">Belongs to the NSRP1 family.</text>
</comment>
<evidence type="ECO:0000313" key="6">
    <source>
        <dbReference type="EMBL" id="KAK7280651.1"/>
    </source>
</evidence>
<dbReference type="PANTHER" id="PTHR30060:SF0">
    <property type="entry name" value="COILED-COIL PROTEIN (DUF2040)-RELATED"/>
    <property type="match status" value="1"/>
</dbReference>
<evidence type="ECO:0000259" key="5">
    <source>
        <dbReference type="Pfam" id="PF09745"/>
    </source>
</evidence>
<evidence type="ECO:0000256" key="3">
    <source>
        <dbReference type="SAM" id="Coils"/>
    </source>
</evidence>
<feature type="compositionally biased region" description="Basic and acidic residues" evidence="4">
    <location>
        <begin position="271"/>
        <end position="289"/>
    </location>
</feature>
<keyword evidence="7" id="KW-1185">Reference proteome</keyword>
<comment type="caution">
    <text evidence="6">The sequence shown here is derived from an EMBL/GenBank/DDBJ whole genome shotgun (WGS) entry which is preliminary data.</text>
</comment>
<dbReference type="PANTHER" id="PTHR30060">
    <property type="entry name" value="INNER MEMBRANE PROTEIN"/>
    <property type="match status" value="1"/>
</dbReference>
<feature type="region of interest" description="Disordered" evidence="4">
    <location>
        <begin position="264"/>
        <end position="388"/>
    </location>
</feature>
<feature type="domain" description="Nuclear speckle splicing regulatory protein 1 N-terminal" evidence="5">
    <location>
        <begin position="133"/>
        <end position="249"/>
    </location>
</feature>
<dbReference type="AlphaFoldDB" id="A0AAN9FT00"/>
<evidence type="ECO:0000256" key="4">
    <source>
        <dbReference type="SAM" id="MobiDB-lite"/>
    </source>
</evidence>
<feature type="region of interest" description="Disordered" evidence="4">
    <location>
        <begin position="81"/>
        <end position="112"/>
    </location>
</feature>